<reference evidence="2" key="1">
    <citation type="submission" date="2018-07" db="EMBL/GenBank/DDBJ databases">
        <authorList>
            <consortium name="GenomeTrakr network: Whole genome sequencing for foodborne pathogen traceback"/>
        </authorList>
    </citation>
    <scope>NUCLEOTIDE SEQUENCE [LARGE SCALE GENOMIC DNA]</scope>
    <source>
        <strain evidence="1">FSIS1701206</strain>
        <strain evidence="2">FSIS1701544</strain>
        <strain evidence="4">FSIS1702028</strain>
        <strain evidence="3">FSIS1702286</strain>
    </source>
</reference>
<evidence type="ECO:0000313" key="1">
    <source>
        <dbReference type="EMBL" id="EDH7971989.1"/>
    </source>
</evidence>
<comment type="caution">
    <text evidence="2">The sequence shown here is derived from an EMBL/GenBank/DDBJ whole genome shotgun (WGS) entry which is preliminary data.</text>
</comment>
<evidence type="ECO:0000313" key="3">
    <source>
        <dbReference type="EMBL" id="EDI6916163.1"/>
    </source>
</evidence>
<dbReference type="InterPro" id="IPR013783">
    <property type="entry name" value="Ig-like_fold"/>
</dbReference>
<evidence type="ECO:0000313" key="4">
    <source>
        <dbReference type="EMBL" id="EDJ0608449.1"/>
    </source>
</evidence>
<gene>
    <name evidence="1" type="ORF">CCH07_21540</name>
    <name evidence="2" type="ORF">CED36_24180</name>
    <name evidence="3" type="ORF">CFL54_24195</name>
    <name evidence="4" type="ORF">CFR13_24260</name>
</gene>
<dbReference type="AlphaFoldDB" id="A0A635PG12"/>
<dbReference type="Gene3D" id="2.60.40.10">
    <property type="entry name" value="Immunoglobulins"/>
    <property type="match status" value="1"/>
</dbReference>
<dbReference type="EMBL" id="AAMLXM010000099">
    <property type="protein sequence ID" value="EDJ0608449.1"/>
    <property type="molecule type" value="Genomic_DNA"/>
</dbReference>
<protein>
    <submittedName>
        <fullName evidence="2">Uncharacterized protein</fullName>
    </submittedName>
</protein>
<dbReference type="EMBL" id="AAMIVI010000039">
    <property type="protein sequence ID" value="EDH7971989.1"/>
    <property type="molecule type" value="Genomic_DNA"/>
</dbReference>
<name>A0A635PG12_SALET</name>
<dbReference type="EMBL" id="AAMLTI010000078">
    <property type="protein sequence ID" value="EDI6916163.1"/>
    <property type="molecule type" value="Genomic_DNA"/>
</dbReference>
<proteinExistence type="predicted"/>
<evidence type="ECO:0000313" key="2">
    <source>
        <dbReference type="EMBL" id="EDI4078426.1"/>
    </source>
</evidence>
<dbReference type="Proteomes" id="UP000839916">
    <property type="component" value="Unassembled WGS sequence"/>
</dbReference>
<accession>A0A635PG12</accession>
<dbReference type="EMBL" id="AAMKVI010000070">
    <property type="protein sequence ID" value="EDI4078426.1"/>
    <property type="molecule type" value="Genomic_DNA"/>
</dbReference>
<organism evidence="2">
    <name type="scientific">Salmonella enterica subsp. enterica serovar Kentucky</name>
    <dbReference type="NCBI Taxonomy" id="192955"/>
    <lineage>
        <taxon>Bacteria</taxon>
        <taxon>Pseudomonadati</taxon>
        <taxon>Pseudomonadota</taxon>
        <taxon>Gammaproteobacteria</taxon>
        <taxon>Enterobacterales</taxon>
        <taxon>Enterobacteriaceae</taxon>
        <taxon>Salmonella</taxon>
    </lineage>
</organism>
<sequence length="116" mass="11924">MTVRDGRSGAENSVEFNISVLPRFVVTQTIYVRTVTSSTSVNIEVASVSGGSGTYRVSVSPALPTGLDLSIDATSGAVTVSGIPTAAASVQDYAITIQDDVVDGASNTRTLKLTVN</sequence>